<dbReference type="Proteomes" id="UP000231501">
    <property type="component" value="Unassembled WGS sequence"/>
</dbReference>
<evidence type="ECO:0000313" key="20">
    <source>
        <dbReference type="EMBL" id="PIM54930.1"/>
    </source>
</evidence>
<dbReference type="Pfam" id="PF02151">
    <property type="entry name" value="UVR"/>
    <property type="match status" value="1"/>
</dbReference>
<name>A0A2G9CER6_9BURK</name>
<keyword evidence="15" id="KW-0175">Coiled coil</keyword>
<dbReference type="EMBL" id="PEOG01000006">
    <property type="protein sequence ID" value="PIM54930.1"/>
    <property type="molecule type" value="Genomic_DNA"/>
</dbReference>
<dbReference type="GO" id="GO:0005737">
    <property type="term" value="C:cytoplasm"/>
    <property type="evidence" value="ECO:0007669"/>
    <property type="project" value="UniProtKB-SubCell"/>
</dbReference>
<evidence type="ECO:0000256" key="12">
    <source>
        <dbReference type="ARBA" id="ARBA00029504"/>
    </source>
</evidence>
<dbReference type="NCBIfam" id="NF003673">
    <property type="entry name" value="PRK05298.1"/>
    <property type="match status" value="1"/>
</dbReference>
<evidence type="ECO:0000256" key="16">
    <source>
        <dbReference type="SAM" id="MobiDB-lite"/>
    </source>
</evidence>
<keyword evidence="10 13" id="KW-0742">SOS response</keyword>
<keyword evidence="9 13" id="KW-0234">DNA repair</keyword>
<dbReference type="RefSeq" id="WP_099859733.1">
    <property type="nucleotide sequence ID" value="NZ_PEOG01000006.1"/>
</dbReference>
<feature type="binding site" evidence="13">
    <location>
        <begin position="79"/>
        <end position="86"/>
    </location>
    <ligand>
        <name>ATP</name>
        <dbReference type="ChEBI" id="CHEBI:30616"/>
    </ligand>
</feature>
<evidence type="ECO:0000256" key="1">
    <source>
        <dbReference type="ARBA" id="ARBA00004496"/>
    </source>
</evidence>
<dbReference type="PANTHER" id="PTHR24029">
    <property type="entry name" value="UVRABC SYSTEM PROTEIN B"/>
    <property type="match status" value="1"/>
</dbReference>
<dbReference type="InterPro" id="IPR001650">
    <property type="entry name" value="Helicase_C-like"/>
</dbReference>
<comment type="function">
    <text evidence="13">The UvrABC repair system catalyzes the recognition and processing of DNA lesions. A damage recognition complex composed of 2 UvrA and 2 UvrB subunits scans DNA for abnormalities. Upon binding of the UvrA(2)B(2) complex to a putative damaged site, the DNA wraps around one UvrB monomer. DNA wrap is dependent on ATP binding by UvrB and probably causes local melting of the DNA helix, facilitating insertion of UvrB beta-hairpin between the DNA strands. Then UvrB probes one DNA strand for the presence of a lesion. If a lesion is found the UvrA subunits dissociate and the UvrB-DNA preincision complex is formed. This complex is subsequently bound by UvrC and the second UvrB is released. If no lesion is found, the DNA wraps around the other UvrB subunit that will check the other stand for damage.</text>
</comment>
<dbReference type="SMART" id="SM00487">
    <property type="entry name" value="DEXDc"/>
    <property type="match status" value="1"/>
</dbReference>
<evidence type="ECO:0000256" key="10">
    <source>
        <dbReference type="ARBA" id="ARBA00023236"/>
    </source>
</evidence>
<evidence type="ECO:0000313" key="21">
    <source>
        <dbReference type="Proteomes" id="UP000231501"/>
    </source>
</evidence>
<keyword evidence="8 13" id="KW-0267">Excision nuclease</keyword>
<proteinExistence type="inferred from homology"/>
<dbReference type="GO" id="GO:0005524">
    <property type="term" value="F:ATP binding"/>
    <property type="evidence" value="ECO:0007669"/>
    <property type="project" value="UniProtKB-UniRule"/>
</dbReference>
<evidence type="ECO:0000259" key="17">
    <source>
        <dbReference type="PROSITE" id="PS50151"/>
    </source>
</evidence>
<dbReference type="AlphaFoldDB" id="A0A2G9CER6"/>
<comment type="subunit">
    <text evidence="11 13 14">Forms a heterotetramer with UvrA during the search for lesions. Interacts with UvrC in an incision complex.</text>
</comment>
<keyword evidence="4 13" id="KW-0547">Nucleotide-binding</keyword>
<feature type="region of interest" description="Disordered" evidence="16">
    <location>
        <begin position="1"/>
        <end position="36"/>
    </location>
</feature>
<dbReference type="Gene3D" id="4.10.860.10">
    <property type="entry name" value="UVR domain"/>
    <property type="match status" value="1"/>
</dbReference>
<sequence>MSRSTAATPATPAAKGKKSASPEAQTPEVGAPPKGEFVSFEGSPFQLFQPYPPAGDQPTAIQQLVEGVNDGESFQTLLGVTGSGKTFTMANTIARLGRPAIVFAPNKTLAAQLYSEFREFFPKNAVEYFVSYYDYYQPEAYVPQRDLFIEKDSAINEQIEQLRLSCTKSLLERRDVVIVASVSAIYGIGNPSDYHQMVMTLRVGDKVGQRDVIQQLARMQYTRNEMEFTRGHFRVRGDTIDVFPAEHSELALRIELFDDEVEGLTLFDPLTGQIRQKIPRFTVYPSSHYVTPRDRVVAAIETIKEELRERVAFFIKEGKLVEAQRLEQRTRFDLEMLQEVGHCKGIENYTRHLSQAAPGDPPPTLVDYLPPDALMFLDESHVLIGQFSAMYNGDRARKSTLVDYGFRLPSAMDNRPLKFEEYERKMRQAIFVSATPGDYEKRQAGAVVEQLVRPTGLVDPVVEVRPATHQVDDVLQEIRERIEINERVLITTLTKRMAEQLTEYLSDNGVKVRYLHSDVDTVERVEILRDLRLGTFDVLVGINLLREGLDIPEVSLVAILDADKEGFLRAERSLIQTIGRAARNVNGKAILYADRITDSMKKAIGETERRRAKQIAFNEANGITPRGVVKRIRDLIEGVYSDKPGRDDAKVIAEAAEVEAMSEKDLSKRIQQLEKQMLEHARNLEFEKAARLRDQLAQLKEQAFGAAVHDNVVPISAGKGK</sequence>
<dbReference type="SUPFAM" id="SSF46600">
    <property type="entry name" value="C-terminal UvrC-binding domain of UvrB"/>
    <property type="match status" value="1"/>
</dbReference>
<evidence type="ECO:0000256" key="11">
    <source>
        <dbReference type="ARBA" id="ARBA00026033"/>
    </source>
</evidence>
<dbReference type="GO" id="GO:0009381">
    <property type="term" value="F:excinuclease ABC activity"/>
    <property type="evidence" value="ECO:0007669"/>
    <property type="project" value="UniProtKB-UniRule"/>
</dbReference>
<evidence type="ECO:0000256" key="9">
    <source>
        <dbReference type="ARBA" id="ARBA00023204"/>
    </source>
</evidence>
<feature type="compositionally biased region" description="Low complexity" evidence="16">
    <location>
        <begin position="1"/>
        <end position="22"/>
    </location>
</feature>
<dbReference type="Gene3D" id="6.10.140.240">
    <property type="match status" value="1"/>
</dbReference>
<dbReference type="InterPro" id="IPR036876">
    <property type="entry name" value="UVR_dom_sf"/>
</dbReference>
<dbReference type="OrthoDB" id="9806651at2"/>
<dbReference type="Pfam" id="PF17757">
    <property type="entry name" value="UvrB_inter"/>
    <property type="match status" value="1"/>
</dbReference>
<dbReference type="InterPro" id="IPR014001">
    <property type="entry name" value="Helicase_ATP-bd"/>
</dbReference>
<evidence type="ECO:0000256" key="6">
    <source>
        <dbReference type="ARBA" id="ARBA00022769"/>
    </source>
</evidence>
<evidence type="ECO:0000256" key="2">
    <source>
        <dbReference type="ARBA" id="ARBA00008533"/>
    </source>
</evidence>
<dbReference type="Gene3D" id="3.40.50.300">
    <property type="entry name" value="P-loop containing nucleotide triphosphate hydrolases"/>
    <property type="match status" value="3"/>
</dbReference>
<accession>A0A2G9CER6</accession>
<keyword evidence="6 13" id="KW-0228">DNA excision</keyword>
<evidence type="ECO:0000256" key="13">
    <source>
        <dbReference type="HAMAP-Rule" id="MF_00204"/>
    </source>
</evidence>
<keyword evidence="21" id="KW-1185">Reference proteome</keyword>
<evidence type="ECO:0000256" key="14">
    <source>
        <dbReference type="RuleBase" id="RU003587"/>
    </source>
</evidence>
<dbReference type="PANTHER" id="PTHR24029:SF0">
    <property type="entry name" value="UVRABC SYSTEM PROTEIN B"/>
    <property type="match status" value="1"/>
</dbReference>
<evidence type="ECO:0000256" key="15">
    <source>
        <dbReference type="SAM" id="Coils"/>
    </source>
</evidence>
<dbReference type="GO" id="GO:0003677">
    <property type="term" value="F:DNA binding"/>
    <property type="evidence" value="ECO:0007669"/>
    <property type="project" value="UniProtKB-UniRule"/>
</dbReference>
<comment type="similarity">
    <text evidence="2 13 14">Belongs to the UvrB family.</text>
</comment>
<dbReference type="GO" id="GO:0009432">
    <property type="term" value="P:SOS response"/>
    <property type="evidence" value="ECO:0007669"/>
    <property type="project" value="UniProtKB-UniRule"/>
</dbReference>
<organism evidence="20 21">
    <name type="scientific">Roseateles chitinivorans</name>
    <dbReference type="NCBI Taxonomy" id="2917965"/>
    <lineage>
        <taxon>Bacteria</taxon>
        <taxon>Pseudomonadati</taxon>
        <taxon>Pseudomonadota</taxon>
        <taxon>Betaproteobacteria</taxon>
        <taxon>Burkholderiales</taxon>
        <taxon>Sphaerotilaceae</taxon>
        <taxon>Roseateles</taxon>
    </lineage>
</organism>
<dbReference type="InterPro" id="IPR024759">
    <property type="entry name" value="UvrB_YAD/RRR_dom"/>
</dbReference>
<feature type="domain" description="UVR" evidence="17">
    <location>
        <begin position="667"/>
        <end position="702"/>
    </location>
</feature>
<keyword evidence="3 13" id="KW-0963">Cytoplasm</keyword>
<dbReference type="Pfam" id="PF12344">
    <property type="entry name" value="UvrB"/>
    <property type="match status" value="1"/>
</dbReference>
<dbReference type="HAMAP" id="MF_00204">
    <property type="entry name" value="UvrB"/>
    <property type="match status" value="1"/>
</dbReference>
<comment type="caution">
    <text evidence="20">The sequence shown here is derived from an EMBL/GenBank/DDBJ whole genome shotgun (WGS) entry which is preliminary data.</text>
</comment>
<keyword evidence="7 13" id="KW-0067">ATP-binding</keyword>
<dbReference type="InterPro" id="IPR041471">
    <property type="entry name" value="UvrB_inter"/>
</dbReference>
<dbReference type="SMART" id="SM00490">
    <property type="entry name" value="HELICc"/>
    <property type="match status" value="1"/>
</dbReference>
<feature type="domain" description="Helicase C-terminal" evidence="19">
    <location>
        <begin position="470"/>
        <end position="623"/>
    </location>
</feature>
<comment type="domain">
    <text evidence="13">The beta-hairpin motif is involved in DNA binding.</text>
</comment>
<dbReference type="PROSITE" id="PS51194">
    <property type="entry name" value="HELICASE_CTER"/>
    <property type="match status" value="1"/>
</dbReference>
<keyword evidence="5 13" id="KW-0227">DNA damage</keyword>
<reference evidence="20 21" key="1">
    <citation type="submission" date="2017-11" db="EMBL/GenBank/DDBJ databases">
        <title>Draft genome sequence of Mitsuaria sp. HWN-4.</title>
        <authorList>
            <person name="Gundlapally S.R."/>
        </authorList>
    </citation>
    <scope>NUCLEOTIDE SEQUENCE [LARGE SCALE GENOMIC DNA]</scope>
    <source>
        <strain evidence="20 21">HWN-4</strain>
    </source>
</reference>
<evidence type="ECO:0000256" key="7">
    <source>
        <dbReference type="ARBA" id="ARBA00022840"/>
    </source>
</evidence>
<dbReference type="CDD" id="cd18790">
    <property type="entry name" value="SF2_C_UvrB"/>
    <property type="match status" value="1"/>
</dbReference>
<feature type="domain" description="Helicase ATP-binding" evidence="18">
    <location>
        <begin position="66"/>
        <end position="200"/>
    </location>
</feature>
<evidence type="ECO:0000259" key="18">
    <source>
        <dbReference type="PROSITE" id="PS51192"/>
    </source>
</evidence>
<dbReference type="Pfam" id="PF04851">
    <property type="entry name" value="ResIII"/>
    <property type="match status" value="1"/>
</dbReference>
<dbReference type="GO" id="GO:0006289">
    <property type="term" value="P:nucleotide-excision repair"/>
    <property type="evidence" value="ECO:0007669"/>
    <property type="project" value="UniProtKB-UniRule"/>
</dbReference>
<dbReference type="Pfam" id="PF00271">
    <property type="entry name" value="Helicase_C"/>
    <property type="match status" value="1"/>
</dbReference>
<dbReference type="SUPFAM" id="SSF52540">
    <property type="entry name" value="P-loop containing nucleoside triphosphate hydrolases"/>
    <property type="match status" value="2"/>
</dbReference>
<dbReference type="PROSITE" id="PS51192">
    <property type="entry name" value="HELICASE_ATP_BIND_1"/>
    <property type="match status" value="1"/>
</dbReference>
<dbReference type="InterPro" id="IPR001943">
    <property type="entry name" value="UVR_dom"/>
</dbReference>
<comment type="subcellular location">
    <subcellularLocation>
        <location evidence="1 13 14">Cytoplasm</location>
    </subcellularLocation>
</comment>
<feature type="short sequence motif" description="Beta-hairpin" evidence="13">
    <location>
        <begin position="132"/>
        <end position="155"/>
    </location>
</feature>
<protein>
    <recommendedName>
        <fullName evidence="12 13">UvrABC system protein B</fullName>
        <shortName evidence="13">Protein UvrB</shortName>
    </recommendedName>
    <alternativeName>
        <fullName evidence="13">Excinuclease ABC subunit B</fullName>
    </alternativeName>
</protein>
<dbReference type="InterPro" id="IPR027417">
    <property type="entry name" value="P-loop_NTPase"/>
</dbReference>
<feature type="coiled-coil region" evidence="15">
    <location>
        <begin position="663"/>
        <end position="702"/>
    </location>
</feature>
<evidence type="ECO:0000256" key="5">
    <source>
        <dbReference type="ARBA" id="ARBA00022763"/>
    </source>
</evidence>
<dbReference type="InterPro" id="IPR004807">
    <property type="entry name" value="UvrB"/>
</dbReference>
<evidence type="ECO:0000256" key="3">
    <source>
        <dbReference type="ARBA" id="ARBA00022490"/>
    </source>
</evidence>
<dbReference type="GO" id="GO:0016887">
    <property type="term" value="F:ATP hydrolysis activity"/>
    <property type="evidence" value="ECO:0007669"/>
    <property type="project" value="InterPro"/>
</dbReference>
<dbReference type="NCBIfam" id="TIGR00631">
    <property type="entry name" value="uvrb"/>
    <property type="match status" value="1"/>
</dbReference>
<gene>
    <name evidence="13" type="primary">uvrB</name>
    <name evidence="20" type="ORF">CS062_01645</name>
</gene>
<dbReference type="CDD" id="cd17916">
    <property type="entry name" value="DEXHc_UvrB"/>
    <property type="match status" value="1"/>
</dbReference>
<dbReference type="InterPro" id="IPR006935">
    <property type="entry name" value="Helicase/UvrB_N"/>
</dbReference>
<evidence type="ECO:0000259" key="19">
    <source>
        <dbReference type="PROSITE" id="PS51194"/>
    </source>
</evidence>
<evidence type="ECO:0000256" key="4">
    <source>
        <dbReference type="ARBA" id="ARBA00022741"/>
    </source>
</evidence>
<dbReference type="GO" id="GO:0009380">
    <property type="term" value="C:excinuclease repair complex"/>
    <property type="evidence" value="ECO:0007669"/>
    <property type="project" value="InterPro"/>
</dbReference>
<evidence type="ECO:0000256" key="8">
    <source>
        <dbReference type="ARBA" id="ARBA00022881"/>
    </source>
</evidence>
<dbReference type="PROSITE" id="PS50151">
    <property type="entry name" value="UVR"/>
    <property type="match status" value="1"/>
</dbReference>